<evidence type="ECO:0000256" key="12">
    <source>
        <dbReference type="ARBA" id="ARBA00093263"/>
    </source>
</evidence>
<dbReference type="InterPro" id="IPR036291">
    <property type="entry name" value="NAD(P)-bd_dom_sf"/>
</dbReference>
<dbReference type="PANTHER" id="PTHR13812:SF19">
    <property type="entry name" value="KETIMINE REDUCTASE MU-CRYSTALLIN"/>
    <property type="match status" value="1"/>
</dbReference>
<name>A0A815PS59_9BILA</name>
<dbReference type="GO" id="GO:0047127">
    <property type="term" value="F:thiomorpholine-carboxylate dehydrogenase activity"/>
    <property type="evidence" value="ECO:0007669"/>
    <property type="project" value="UniProtKB-EC"/>
</dbReference>
<comment type="catalytic activity">
    <reaction evidence="12">
        <text>(3R)-1,4-thiomorpholine-3-carboxylate + NADP(+) = 3,4-dehydrothiomorpholine-3-carboxylate + NADPH + 2 H(+)</text>
        <dbReference type="Rhea" id="RHEA:12500"/>
        <dbReference type="ChEBI" id="CHEBI:15378"/>
        <dbReference type="ChEBI" id="CHEBI:57783"/>
        <dbReference type="ChEBI" id="CHEBI:58349"/>
        <dbReference type="ChEBI" id="CHEBI:58517"/>
        <dbReference type="ChEBI" id="CHEBI:176873"/>
        <dbReference type="EC" id="1.5.1.25"/>
    </reaction>
    <physiologicalReaction direction="right-to-left" evidence="12">
        <dbReference type="Rhea" id="RHEA:12502"/>
    </physiologicalReaction>
</comment>
<protein>
    <recommendedName>
        <fullName evidence="3">Ketimine reductase mu-crystallin</fullName>
        <ecNumber evidence="16">1.5.1.1</ecNumber>
        <ecNumber evidence="2">1.5.1.25</ecNumber>
    </recommendedName>
    <alternativeName>
        <fullName evidence="17">1-piperideine-2-carboxylate/1-pyrroline-2-carboxylate reductase</fullName>
    </alternativeName>
    <alternativeName>
        <fullName evidence="4">NADP-regulated thyroid-hormone-binding protein</fullName>
    </alternativeName>
</protein>
<evidence type="ECO:0000256" key="2">
    <source>
        <dbReference type="ARBA" id="ARBA00012883"/>
    </source>
</evidence>
<dbReference type="GO" id="GO:0042562">
    <property type="term" value="F:hormone binding"/>
    <property type="evidence" value="ECO:0007669"/>
    <property type="project" value="TreeGrafter"/>
</dbReference>
<comment type="catalytic activity">
    <reaction evidence="6">
        <text>Delta(2)-thiazoline-2-carboxylate + NADPH + 2 H(+) = L-thiazolidine-2-carboxylate + NADP(+)</text>
        <dbReference type="Rhea" id="RHEA:68072"/>
        <dbReference type="ChEBI" id="CHEBI:15378"/>
        <dbReference type="ChEBI" id="CHEBI:57783"/>
        <dbReference type="ChEBI" id="CHEBI:58349"/>
        <dbReference type="ChEBI" id="CHEBI:176895"/>
        <dbReference type="ChEBI" id="CHEBI:176896"/>
    </reaction>
    <physiologicalReaction direction="left-to-right" evidence="6">
        <dbReference type="Rhea" id="RHEA:68073"/>
    </physiologicalReaction>
</comment>
<reference evidence="18" key="1">
    <citation type="submission" date="2021-02" db="EMBL/GenBank/DDBJ databases">
        <authorList>
            <person name="Nowell W R."/>
        </authorList>
    </citation>
    <scope>NUCLEOTIDE SEQUENCE</scope>
</reference>
<evidence type="ECO:0000313" key="20">
    <source>
        <dbReference type="Proteomes" id="UP000663891"/>
    </source>
</evidence>
<evidence type="ECO:0000313" key="18">
    <source>
        <dbReference type="EMBL" id="CAF1453188.1"/>
    </source>
</evidence>
<evidence type="ECO:0000256" key="1">
    <source>
        <dbReference type="ARBA" id="ARBA00008903"/>
    </source>
</evidence>
<dbReference type="OrthoDB" id="41492at2759"/>
<evidence type="ECO:0000313" key="19">
    <source>
        <dbReference type="EMBL" id="CAF3977071.1"/>
    </source>
</evidence>
<evidence type="ECO:0000256" key="14">
    <source>
        <dbReference type="ARBA" id="ARBA00093273"/>
    </source>
</evidence>
<organism evidence="18 20">
    <name type="scientific">Adineta steineri</name>
    <dbReference type="NCBI Taxonomy" id="433720"/>
    <lineage>
        <taxon>Eukaryota</taxon>
        <taxon>Metazoa</taxon>
        <taxon>Spiralia</taxon>
        <taxon>Gnathifera</taxon>
        <taxon>Rotifera</taxon>
        <taxon>Eurotatoria</taxon>
        <taxon>Bdelloidea</taxon>
        <taxon>Adinetida</taxon>
        <taxon>Adinetidae</taxon>
        <taxon>Adineta</taxon>
    </lineage>
</organism>
<evidence type="ECO:0000256" key="7">
    <source>
        <dbReference type="ARBA" id="ARBA00093203"/>
    </source>
</evidence>
<dbReference type="Proteomes" id="UP000663891">
    <property type="component" value="Unassembled WGS sequence"/>
</dbReference>
<evidence type="ECO:0000256" key="8">
    <source>
        <dbReference type="ARBA" id="ARBA00093226"/>
    </source>
</evidence>
<gene>
    <name evidence="19" type="ORF">OKA104_LOCUS28441</name>
    <name evidence="18" type="ORF">VCS650_LOCUS39599</name>
</gene>
<accession>A0A815PS59</accession>
<evidence type="ECO:0000256" key="17">
    <source>
        <dbReference type="ARBA" id="ARBA00093650"/>
    </source>
</evidence>
<comment type="catalytic activity">
    <reaction evidence="7">
        <text>L-proline + NADP(+) = 1-pyrroline-2-carboxylate + NADPH + H(+)</text>
        <dbReference type="Rhea" id="RHEA:20317"/>
        <dbReference type="ChEBI" id="CHEBI:15378"/>
        <dbReference type="ChEBI" id="CHEBI:39785"/>
        <dbReference type="ChEBI" id="CHEBI:57783"/>
        <dbReference type="ChEBI" id="CHEBI:58349"/>
        <dbReference type="ChEBI" id="CHEBI:60039"/>
        <dbReference type="EC" id="1.5.1.1"/>
    </reaction>
    <physiologicalReaction direction="right-to-left" evidence="7">
        <dbReference type="Rhea" id="RHEA:20319"/>
    </physiologicalReaction>
</comment>
<comment type="catalytic activity">
    <reaction evidence="9">
        <text>(S)-cystathionine ketimine + NADPH + 2 H(+) = (3R,5S)-2,3,5,6,7-pentahydro-1,4-thiazepine-3,5-dicarboxylate + NADP(+)</text>
        <dbReference type="Rhea" id="RHEA:68036"/>
        <dbReference type="ChEBI" id="CHEBI:15378"/>
        <dbReference type="ChEBI" id="CHEBI:57783"/>
        <dbReference type="ChEBI" id="CHEBI:58349"/>
        <dbReference type="ChEBI" id="CHEBI:176808"/>
        <dbReference type="ChEBI" id="CHEBI:176810"/>
    </reaction>
    <physiologicalReaction direction="left-to-right" evidence="9">
        <dbReference type="Rhea" id="RHEA:68037"/>
    </physiologicalReaction>
</comment>
<comment type="catalytic activity">
    <reaction evidence="10">
        <text>(R)-lanthionine ketimine + NADPH + 2 H(+) = (3R,5R)-1,4-thiomorpholine-3,5-dicarboxylate + NADP(+)</text>
        <dbReference type="Rhea" id="RHEA:68040"/>
        <dbReference type="ChEBI" id="CHEBI:15378"/>
        <dbReference type="ChEBI" id="CHEBI:57783"/>
        <dbReference type="ChEBI" id="CHEBI:58349"/>
        <dbReference type="ChEBI" id="CHEBI:176891"/>
        <dbReference type="ChEBI" id="CHEBI:176892"/>
    </reaction>
    <physiologicalReaction direction="left-to-right" evidence="10">
        <dbReference type="Rhea" id="RHEA:68041"/>
    </physiologicalReaction>
</comment>
<dbReference type="AlphaFoldDB" id="A0A815PS59"/>
<comment type="catalytic activity">
    <reaction evidence="11">
        <text>(S)-cystathionine ketimine + NADH + 2 H(+) = (3R,5S)-2,3,5,6,7-pentahydro-1,4-thiazepine-3,5-dicarboxylate + NAD(+)</text>
        <dbReference type="Rhea" id="RHEA:68032"/>
        <dbReference type="ChEBI" id="CHEBI:15378"/>
        <dbReference type="ChEBI" id="CHEBI:57540"/>
        <dbReference type="ChEBI" id="CHEBI:57945"/>
        <dbReference type="ChEBI" id="CHEBI:176808"/>
        <dbReference type="ChEBI" id="CHEBI:176810"/>
    </reaction>
    <physiologicalReaction direction="left-to-right" evidence="11">
        <dbReference type="Rhea" id="RHEA:68033"/>
    </physiologicalReaction>
</comment>
<dbReference type="Pfam" id="PF02423">
    <property type="entry name" value="OCD_Mu_crystall"/>
    <property type="match status" value="1"/>
</dbReference>
<dbReference type="InterPro" id="IPR023401">
    <property type="entry name" value="ODC_N"/>
</dbReference>
<dbReference type="EMBL" id="CAJOAY010002753">
    <property type="protein sequence ID" value="CAF3977071.1"/>
    <property type="molecule type" value="Genomic_DNA"/>
</dbReference>
<dbReference type="Gene3D" id="3.40.50.720">
    <property type="entry name" value="NAD(P)-binding Rossmann-like Domain"/>
    <property type="match status" value="1"/>
</dbReference>
<evidence type="ECO:0000256" key="5">
    <source>
        <dbReference type="ARBA" id="ARBA00093190"/>
    </source>
</evidence>
<evidence type="ECO:0000256" key="15">
    <source>
        <dbReference type="ARBA" id="ARBA00093567"/>
    </source>
</evidence>
<dbReference type="EC" id="1.5.1.25" evidence="2"/>
<evidence type="ECO:0000256" key="16">
    <source>
        <dbReference type="ARBA" id="ARBA00093598"/>
    </source>
</evidence>
<sequence length="321" mass="35688">MYFDKLAVKRNLSLSSLLEILSDVLYRYSKHDSSIEQPLRSILSIGDQQNALLNLPCIDSQLGYMCVKTITSFPESSPAIDGAVSLFDSNNGRLLLIADAQEITARRTATTSFLATNLLAISKWTDDQKKNATLTIVGCSTQGEAHLDVFTELFKWNKIYLWSRTTKNAINLQSEYSKKLNNIEIVEDLNDNRIQESDVICTCTASEQALISLKQVKKGVHINAVGSFRPTMRELADDLMLSSDTNVIVDSRESAMKEAGEIIQSQAKIIAELGELINNEKFCQEISNEKITIFKSVGIAIEDLAAAIVLQESLKKNKKND</sequence>
<evidence type="ECO:0000256" key="4">
    <source>
        <dbReference type="ARBA" id="ARBA00033420"/>
    </source>
</evidence>
<comment type="catalytic activity">
    <reaction evidence="14">
        <text>L-pipecolate + NADP(+) = Delta(1)-piperideine-2-carboxylate + NADPH + H(+)</text>
        <dbReference type="Rhea" id="RHEA:12524"/>
        <dbReference type="ChEBI" id="CHEBI:15378"/>
        <dbReference type="ChEBI" id="CHEBI:57783"/>
        <dbReference type="ChEBI" id="CHEBI:58349"/>
        <dbReference type="ChEBI" id="CHEBI:61185"/>
        <dbReference type="ChEBI" id="CHEBI:77631"/>
        <dbReference type="EC" id="1.5.1.1"/>
    </reaction>
    <physiologicalReaction direction="right-to-left" evidence="14">
        <dbReference type="Rhea" id="RHEA:12526"/>
    </physiologicalReaction>
</comment>
<dbReference type="Gene3D" id="3.30.1780.10">
    <property type="entry name" value="ornithine cyclodeaminase, domain 1"/>
    <property type="match status" value="1"/>
</dbReference>
<dbReference type="GO" id="GO:0005737">
    <property type="term" value="C:cytoplasm"/>
    <property type="evidence" value="ECO:0007669"/>
    <property type="project" value="TreeGrafter"/>
</dbReference>
<evidence type="ECO:0000256" key="11">
    <source>
        <dbReference type="ARBA" id="ARBA00093250"/>
    </source>
</evidence>
<comment type="caution">
    <text evidence="18">The sequence shown here is derived from an EMBL/GenBank/DDBJ whole genome shotgun (WGS) entry which is preliminary data.</text>
</comment>
<evidence type="ECO:0000256" key="9">
    <source>
        <dbReference type="ARBA" id="ARBA00093227"/>
    </source>
</evidence>
<dbReference type="PANTHER" id="PTHR13812">
    <property type="entry name" value="KETIMINE REDUCTASE MU-CRYSTALLIN"/>
    <property type="match status" value="1"/>
</dbReference>
<comment type="catalytic activity">
    <reaction evidence="5">
        <text>L-pipecolate + NAD(+) = Delta(1)-piperideine-2-carboxylate + NADH + H(+)</text>
        <dbReference type="Rhea" id="RHEA:30807"/>
        <dbReference type="ChEBI" id="CHEBI:15378"/>
        <dbReference type="ChEBI" id="CHEBI:57540"/>
        <dbReference type="ChEBI" id="CHEBI:57945"/>
        <dbReference type="ChEBI" id="CHEBI:61185"/>
        <dbReference type="ChEBI" id="CHEBI:77631"/>
        <dbReference type="EC" id="1.5.1.1"/>
    </reaction>
    <physiologicalReaction direction="right-to-left" evidence="5">
        <dbReference type="Rhea" id="RHEA:30809"/>
    </physiologicalReaction>
</comment>
<comment type="similarity">
    <text evidence="1">Belongs to the ornithine cyclodeaminase/mu-crystallin family.</text>
</comment>
<comment type="catalytic activity">
    <reaction evidence="8">
        <text>(3R)-1,4-thiomorpholine-3-carboxylate + NAD(+) = 3,4-dehydrothiomorpholine-3-carboxylate + NADH + 2 H(+)</text>
        <dbReference type="Rhea" id="RHEA:12504"/>
        <dbReference type="ChEBI" id="CHEBI:15378"/>
        <dbReference type="ChEBI" id="CHEBI:57540"/>
        <dbReference type="ChEBI" id="CHEBI:57945"/>
        <dbReference type="ChEBI" id="CHEBI:58517"/>
        <dbReference type="ChEBI" id="CHEBI:176873"/>
        <dbReference type="EC" id="1.5.1.25"/>
    </reaction>
    <physiologicalReaction direction="right-to-left" evidence="8">
        <dbReference type="Rhea" id="RHEA:12506"/>
    </physiologicalReaction>
</comment>
<dbReference type="GO" id="GO:0050241">
    <property type="term" value="F:pyrroline-2-carboxylate reductase activity"/>
    <property type="evidence" value="ECO:0007669"/>
    <property type="project" value="UniProtKB-EC"/>
</dbReference>
<dbReference type="SUPFAM" id="SSF51735">
    <property type="entry name" value="NAD(P)-binding Rossmann-fold domains"/>
    <property type="match status" value="1"/>
</dbReference>
<dbReference type="Proteomes" id="UP000663881">
    <property type="component" value="Unassembled WGS sequence"/>
</dbReference>
<dbReference type="EMBL" id="CAJNON010001334">
    <property type="protein sequence ID" value="CAF1453188.1"/>
    <property type="molecule type" value="Genomic_DNA"/>
</dbReference>
<dbReference type="PIRSF" id="PIRSF001439">
    <property type="entry name" value="CryM"/>
    <property type="match status" value="1"/>
</dbReference>
<evidence type="ECO:0000256" key="10">
    <source>
        <dbReference type="ARBA" id="ARBA00093248"/>
    </source>
</evidence>
<dbReference type="InterPro" id="IPR003462">
    <property type="entry name" value="ODC_Mu_crystall"/>
</dbReference>
<dbReference type="EC" id="1.5.1.1" evidence="16"/>
<comment type="subunit">
    <text evidence="15">Homodimer. Binds the thyroid hormone triiodothyronine (T3); T3 binding inhibits enzymatic activity.</text>
</comment>
<evidence type="ECO:0000256" key="13">
    <source>
        <dbReference type="ARBA" id="ARBA00093264"/>
    </source>
</evidence>
<evidence type="ECO:0000256" key="3">
    <source>
        <dbReference type="ARBA" id="ARBA00015173"/>
    </source>
</evidence>
<proteinExistence type="inferred from homology"/>
<comment type="catalytic activity">
    <reaction evidence="13">
        <text>L-proline + NAD(+) = 1-pyrroline-2-carboxylate + NADH + H(+)</text>
        <dbReference type="Rhea" id="RHEA:20321"/>
        <dbReference type="ChEBI" id="CHEBI:15378"/>
        <dbReference type="ChEBI" id="CHEBI:39785"/>
        <dbReference type="ChEBI" id="CHEBI:57540"/>
        <dbReference type="ChEBI" id="CHEBI:57945"/>
        <dbReference type="ChEBI" id="CHEBI:60039"/>
        <dbReference type="EC" id="1.5.1.1"/>
    </reaction>
    <physiologicalReaction direction="right-to-left" evidence="13">
        <dbReference type="Rhea" id="RHEA:20323"/>
    </physiologicalReaction>
</comment>
<evidence type="ECO:0000256" key="6">
    <source>
        <dbReference type="ARBA" id="ARBA00093197"/>
    </source>
</evidence>